<dbReference type="EMBL" id="DQ003343">
    <property type="protein sequence ID" value="AAX94187.1"/>
    <property type="molecule type" value="Genomic_DNA"/>
</dbReference>
<evidence type="ECO:0000256" key="1">
    <source>
        <dbReference type="SAM" id="MobiDB-lite"/>
    </source>
</evidence>
<feature type="domain" description="Hepatitis TT virus Orf2/Gyrovirus Vp2 N-terminal" evidence="2">
    <location>
        <begin position="53"/>
        <end position="98"/>
    </location>
</feature>
<dbReference type="EMBL" id="DQ003344">
    <property type="protein sequence ID" value="AAX94190.1"/>
    <property type="molecule type" value="Genomic_DNA"/>
</dbReference>
<evidence type="ECO:0000313" key="3">
    <source>
        <dbReference type="EMBL" id="AAX94190.1"/>
    </source>
</evidence>
<evidence type="ECO:0000259" key="2">
    <source>
        <dbReference type="Pfam" id="PF02957"/>
    </source>
</evidence>
<protein>
    <submittedName>
        <fullName evidence="3">ORF2</fullName>
    </submittedName>
</protein>
<reference evidence="3" key="1">
    <citation type="submission" date="2005-04" db="EMBL/GenBank/DDBJ databases">
        <title>Cloning, expression, purification and development of rabbit antibodies against c-terminal 2/3rd of TTV ORF1 as V5-His fusion protein.</title>
        <authorList>
            <person name="Shende V.R."/>
            <person name="Brown K.E."/>
        </authorList>
    </citation>
    <scope>NUCLEOTIDE SEQUENCE</scope>
    <source>
        <strain evidence="3">P2-9</strain>
    </source>
</reference>
<proteinExistence type="predicted"/>
<feature type="region of interest" description="Disordered" evidence="1">
    <location>
        <begin position="91"/>
        <end position="149"/>
    </location>
</feature>
<gene>
    <name evidence="3" type="primary">ORF2</name>
</gene>
<feature type="compositionally biased region" description="Gly residues" evidence="1">
    <location>
        <begin position="124"/>
        <end position="143"/>
    </location>
</feature>
<accession>Q52H35</accession>
<name>Q52H35_9VIRU</name>
<organism evidence="3">
    <name type="scientific">Torque teno virus</name>
    <dbReference type="NCBI Taxonomy" id="68887"/>
    <lineage>
        <taxon>Viruses</taxon>
        <taxon>Monodnaviria</taxon>
        <taxon>Shotokuvirae</taxon>
        <taxon>Commensaviricota</taxon>
        <taxon>Cardeaviricetes</taxon>
        <taxon>Sanitavirales</taxon>
        <taxon>Anelloviridae</taxon>
    </lineage>
</organism>
<dbReference type="InterPro" id="IPR004118">
    <property type="entry name" value="HEV_TT_vir_Orf2/Gyrovir_Vp2_N"/>
</dbReference>
<sequence length="162" mass="17275">MGKALRVFILNMRFSRIYKQKKRPLPLLLVRVEPKALASDMSWRPPVHNAAGIERQLLEGCFRFHAACCGCGSFITHLTILAARYGYTGGPAPPGGPGALPSLRRALPAPAAPENQPEPELWRGRGGGGDGNAGGRAEGGDGGDFAPEELDELFRAVAADEE</sequence>
<dbReference type="Pfam" id="PF02957">
    <property type="entry name" value="TT_ORF2-like"/>
    <property type="match status" value="1"/>
</dbReference>
<feature type="compositionally biased region" description="Low complexity" evidence="1">
    <location>
        <begin position="99"/>
        <end position="119"/>
    </location>
</feature>